<dbReference type="Proteomes" id="UP000235672">
    <property type="component" value="Unassembled WGS sequence"/>
</dbReference>
<evidence type="ECO:0000313" key="4">
    <source>
        <dbReference type="Proteomes" id="UP000235672"/>
    </source>
</evidence>
<keyword evidence="4" id="KW-1185">Reference proteome</keyword>
<dbReference type="AlphaFoldDB" id="A0A2J6Q861"/>
<protein>
    <recommendedName>
        <fullName evidence="2">2EXR domain-containing protein</fullName>
    </recommendedName>
</protein>
<dbReference type="EMBL" id="KZ613477">
    <property type="protein sequence ID" value="PMD22476.1"/>
    <property type="molecule type" value="Genomic_DNA"/>
</dbReference>
<feature type="region of interest" description="Disordered" evidence="1">
    <location>
        <begin position="1"/>
        <end position="22"/>
    </location>
</feature>
<accession>A0A2J6Q861</accession>
<dbReference type="PANTHER" id="PTHR35910:SF6">
    <property type="entry name" value="2EXR DOMAIN-CONTAINING PROTEIN"/>
    <property type="match status" value="1"/>
</dbReference>
<feature type="domain" description="2EXR" evidence="2">
    <location>
        <begin position="20"/>
        <end position="104"/>
    </location>
</feature>
<dbReference type="InterPro" id="IPR045518">
    <property type="entry name" value="2EXR"/>
</dbReference>
<sequence>MTDLGGRRPSPTHESRPKTFKKFPGLPPELRCEIWKYLLPGPRVIHIMGSPRTNGGQCYVDTIETPKLLHICQESRVLALERYRLSFEPHLRHPIYFDFSSDALLLQNEKVLSMFFERSKGSITSEVTMVKTIAIDLPFLEEAGRMHIVNNLLFLMSLSDGISKATARFGNLREIVLLKAVPPFPQLLDGAFRAKMRRYYSGFQDPYTLKRRGFLKDEDGSIPKITSMTAVDFWNRFP</sequence>
<dbReference type="PANTHER" id="PTHR35910">
    <property type="entry name" value="2EXR DOMAIN-CONTAINING PROTEIN"/>
    <property type="match status" value="1"/>
</dbReference>
<evidence type="ECO:0000259" key="2">
    <source>
        <dbReference type="Pfam" id="PF20150"/>
    </source>
</evidence>
<dbReference type="OrthoDB" id="4737394at2759"/>
<reference evidence="3 4" key="1">
    <citation type="submission" date="2016-05" db="EMBL/GenBank/DDBJ databases">
        <title>A degradative enzymes factory behind the ericoid mycorrhizal symbiosis.</title>
        <authorList>
            <consortium name="DOE Joint Genome Institute"/>
            <person name="Martino E."/>
            <person name="Morin E."/>
            <person name="Grelet G."/>
            <person name="Kuo A."/>
            <person name="Kohler A."/>
            <person name="Daghino S."/>
            <person name="Barry K."/>
            <person name="Choi C."/>
            <person name="Cichocki N."/>
            <person name="Clum A."/>
            <person name="Copeland A."/>
            <person name="Hainaut M."/>
            <person name="Haridas S."/>
            <person name="Labutti K."/>
            <person name="Lindquist E."/>
            <person name="Lipzen A."/>
            <person name="Khouja H.-R."/>
            <person name="Murat C."/>
            <person name="Ohm R."/>
            <person name="Olson A."/>
            <person name="Spatafora J."/>
            <person name="Veneault-Fourrey C."/>
            <person name="Henrissat B."/>
            <person name="Grigoriev I."/>
            <person name="Martin F."/>
            <person name="Perotto S."/>
        </authorList>
    </citation>
    <scope>NUCLEOTIDE SEQUENCE [LARGE SCALE GENOMIC DNA]</scope>
    <source>
        <strain evidence="3 4">UAMH 7357</strain>
    </source>
</reference>
<organism evidence="3 4">
    <name type="scientific">Hyaloscypha hepaticicola</name>
    <dbReference type="NCBI Taxonomy" id="2082293"/>
    <lineage>
        <taxon>Eukaryota</taxon>
        <taxon>Fungi</taxon>
        <taxon>Dikarya</taxon>
        <taxon>Ascomycota</taxon>
        <taxon>Pezizomycotina</taxon>
        <taxon>Leotiomycetes</taxon>
        <taxon>Helotiales</taxon>
        <taxon>Hyaloscyphaceae</taxon>
        <taxon>Hyaloscypha</taxon>
    </lineage>
</organism>
<gene>
    <name evidence="3" type="ORF">NA56DRAFT_88405</name>
</gene>
<evidence type="ECO:0000313" key="3">
    <source>
        <dbReference type="EMBL" id="PMD22476.1"/>
    </source>
</evidence>
<proteinExistence type="predicted"/>
<name>A0A2J6Q861_9HELO</name>
<evidence type="ECO:0000256" key="1">
    <source>
        <dbReference type="SAM" id="MobiDB-lite"/>
    </source>
</evidence>
<dbReference type="Pfam" id="PF20150">
    <property type="entry name" value="2EXR"/>
    <property type="match status" value="1"/>
</dbReference>